<evidence type="ECO:0000313" key="2">
    <source>
        <dbReference type="Proteomes" id="UP001174909"/>
    </source>
</evidence>
<dbReference type="AlphaFoldDB" id="A0AA35SM99"/>
<reference evidence="1" key="1">
    <citation type="submission" date="2023-03" db="EMBL/GenBank/DDBJ databases">
        <authorList>
            <person name="Steffen K."/>
            <person name="Cardenas P."/>
        </authorList>
    </citation>
    <scope>NUCLEOTIDE SEQUENCE</scope>
</reference>
<accession>A0AA35SM99</accession>
<evidence type="ECO:0000313" key="1">
    <source>
        <dbReference type="EMBL" id="CAI8031732.1"/>
    </source>
</evidence>
<comment type="caution">
    <text evidence="1">The sequence shown here is derived from an EMBL/GenBank/DDBJ whole genome shotgun (WGS) entry which is preliminary data.</text>
</comment>
<proteinExistence type="predicted"/>
<dbReference type="Proteomes" id="UP001174909">
    <property type="component" value="Unassembled WGS sequence"/>
</dbReference>
<keyword evidence="2" id="KW-1185">Reference proteome</keyword>
<dbReference type="EMBL" id="CASHTH010002560">
    <property type="protein sequence ID" value="CAI8031732.1"/>
    <property type="molecule type" value="Genomic_DNA"/>
</dbReference>
<organism evidence="1 2">
    <name type="scientific">Geodia barretti</name>
    <name type="common">Barrett's horny sponge</name>
    <dbReference type="NCBI Taxonomy" id="519541"/>
    <lineage>
        <taxon>Eukaryota</taxon>
        <taxon>Metazoa</taxon>
        <taxon>Porifera</taxon>
        <taxon>Demospongiae</taxon>
        <taxon>Heteroscleromorpha</taxon>
        <taxon>Tetractinellida</taxon>
        <taxon>Astrophorina</taxon>
        <taxon>Geodiidae</taxon>
        <taxon>Geodia</taxon>
    </lineage>
</organism>
<name>A0AA35SM99_GEOBA</name>
<gene>
    <name evidence="1" type="ORF">GBAR_LOCUS17992</name>
</gene>
<sequence>MSLFTSSITPLPAQQQHQLRIVSYLVLGMRT</sequence>
<protein>
    <submittedName>
        <fullName evidence="1">Uncharacterized protein</fullName>
    </submittedName>
</protein>